<sequence>MTILDRTPSHLRLDAALDRVAVTFRGMTAHPDEQNCECHWGSAEDLARLKVPDVELSPDLLRAAWQAKDWDDHASVLRRILPQLSTALVSGLVESLFGIEEVGYSLALGQWQQWPAEQAATVREFLHAWWAHTLTDPDPAVPAHEVLALCAEASTTLSPWLHTWEAQTHAVADQHLAEAVAHWEYDLLGDRLPWEAWNWKDEEATRAELTAWLIRHAPARLRARNAPEELLHRVRLLGLADPARWEDPHWPNHTY</sequence>
<dbReference type="Proteomes" id="UP000002029">
    <property type="component" value="Chromosome"/>
</dbReference>
<dbReference type="STRING" id="479432.Sros_3115"/>
<protein>
    <submittedName>
        <fullName evidence="1">Uncharacterized protein</fullName>
    </submittedName>
</protein>
<dbReference type="HOGENOM" id="CLU_1110911_0_0_11"/>
<name>D2BBJ3_STRRD</name>
<evidence type="ECO:0000313" key="1">
    <source>
        <dbReference type="EMBL" id="ACZ86062.1"/>
    </source>
</evidence>
<reference evidence="1 2" key="1">
    <citation type="journal article" date="2010" name="Stand. Genomic Sci.">
        <title>Complete genome sequence of Streptosporangium roseum type strain (NI 9100).</title>
        <authorList>
            <person name="Nolan M."/>
            <person name="Sikorski J."/>
            <person name="Jando M."/>
            <person name="Lucas S."/>
            <person name="Lapidus A."/>
            <person name="Glavina Del Rio T."/>
            <person name="Chen F."/>
            <person name="Tice H."/>
            <person name="Pitluck S."/>
            <person name="Cheng J.F."/>
            <person name="Chertkov O."/>
            <person name="Sims D."/>
            <person name="Meincke L."/>
            <person name="Brettin T."/>
            <person name="Han C."/>
            <person name="Detter J.C."/>
            <person name="Bruce D."/>
            <person name="Goodwin L."/>
            <person name="Land M."/>
            <person name="Hauser L."/>
            <person name="Chang Y.J."/>
            <person name="Jeffries C.D."/>
            <person name="Ivanova N."/>
            <person name="Mavromatis K."/>
            <person name="Mikhailova N."/>
            <person name="Chen A."/>
            <person name="Palaniappan K."/>
            <person name="Chain P."/>
            <person name="Rohde M."/>
            <person name="Goker M."/>
            <person name="Bristow J."/>
            <person name="Eisen J.A."/>
            <person name="Markowitz V."/>
            <person name="Hugenholtz P."/>
            <person name="Kyrpides N.C."/>
            <person name="Klenk H.P."/>
        </authorList>
    </citation>
    <scope>NUCLEOTIDE SEQUENCE [LARGE SCALE GENOMIC DNA]</scope>
    <source>
        <strain evidence="2">ATCC 12428 / DSM 43021 / JCM 3005 / NI 9100</strain>
    </source>
</reference>
<dbReference type="RefSeq" id="WP_012889807.1">
    <property type="nucleotide sequence ID" value="NC_013595.1"/>
</dbReference>
<keyword evidence="2" id="KW-1185">Reference proteome</keyword>
<dbReference type="EMBL" id="CP001814">
    <property type="protein sequence ID" value="ACZ86062.1"/>
    <property type="molecule type" value="Genomic_DNA"/>
</dbReference>
<accession>D2BBJ3</accession>
<organism evidence="1 2">
    <name type="scientific">Streptosporangium roseum (strain ATCC 12428 / DSM 43021 / JCM 3005 / KCTC 9067 / NCIMB 10171 / NRRL 2505 / NI 9100)</name>
    <dbReference type="NCBI Taxonomy" id="479432"/>
    <lineage>
        <taxon>Bacteria</taxon>
        <taxon>Bacillati</taxon>
        <taxon>Actinomycetota</taxon>
        <taxon>Actinomycetes</taxon>
        <taxon>Streptosporangiales</taxon>
        <taxon>Streptosporangiaceae</taxon>
        <taxon>Streptosporangium</taxon>
    </lineage>
</organism>
<dbReference type="OrthoDB" id="4535590at2"/>
<dbReference type="KEGG" id="sro:Sros_3115"/>
<proteinExistence type="predicted"/>
<evidence type="ECO:0000313" key="2">
    <source>
        <dbReference type="Proteomes" id="UP000002029"/>
    </source>
</evidence>
<dbReference type="AlphaFoldDB" id="D2BBJ3"/>
<dbReference type="eggNOG" id="ENOG5033RZB">
    <property type="taxonomic scope" value="Bacteria"/>
</dbReference>
<gene>
    <name evidence="1" type="ordered locus">Sros_3115</name>
</gene>